<dbReference type="AlphaFoldDB" id="F6T1D8"/>
<dbReference type="InParanoid" id="F6T1D8"/>
<proteinExistence type="predicted"/>
<organism evidence="3 4">
    <name type="scientific">Ciona intestinalis</name>
    <name type="common">Transparent sea squirt</name>
    <name type="synonym">Ascidia intestinalis</name>
    <dbReference type="NCBI Taxonomy" id="7719"/>
    <lineage>
        <taxon>Eukaryota</taxon>
        <taxon>Metazoa</taxon>
        <taxon>Chordata</taxon>
        <taxon>Tunicata</taxon>
        <taxon>Ascidiacea</taxon>
        <taxon>Phlebobranchia</taxon>
        <taxon>Cionidae</taxon>
        <taxon>Ciona</taxon>
    </lineage>
</organism>
<sequence>NVKRRYFIFYILVLFLLQGSAEGDDFCRTDVGHTIICADYVATTGYCCNYVDGYYQDCCYTTAVWGLWYFWFSIVSFLFIVGGVVALCKYCVFKNSSSRNSSIADTETAAVPVVYSAPQNAPPVQANISDFPPSYEQLQQQGVDSQTQQFNSYGLNNPPFPTETMN</sequence>
<keyword evidence="2" id="KW-0732">Signal</keyword>
<dbReference type="HOGENOM" id="CLU_136528_0_0_1"/>
<keyword evidence="1" id="KW-0472">Membrane</keyword>
<evidence type="ECO:0000256" key="1">
    <source>
        <dbReference type="SAM" id="Phobius"/>
    </source>
</evidence>
<evidence type="ECO:0008006" key="5">
    <source>
        <dbReference type="Google" id="ProtNLM"/>
    </source>
</evidence>
<dbReference type="Ensembl" id="ENSCINT00000029822.2">
    <property type="protein sequence ID" value="ENSCINP00000029576.2"/>
    <property type="gene ID" value="ENSCING00000017501.2"/>
</dbReference>
<accession>F6T1D8</accession>
<reference evidence="3" key="2">
    <citation type="submission" date="2025-08" db="UniProtKB">
        <authorList>
            <consortium name="Ensembl"/>
        </authorList>
    </citation>
    <scope>IDENTIFICATION</scope>
</reference>
<keyword evidence="1" id="KW-0812">Transmembrane</keyword>
<evidence type="ECO:0000256" key="2">
    <source>
        <dbReference type="SAM" id="SignalP"/>
    </source>
</evidence>
<keyword evidence="1" id="KW-1133">Transmembrane helix</keyword>
<keyword evidence="4" id="KW-1185">Reference proteome</keyword>
<protein>
    <recommendedName>
        <fullName evidence="5">Vesicular, overexpressed in cancer, prosurvival protein 1</fullName>
    </recommendedName>
</protein>
<feature type="signal peptide" evidence="2">
    <location>
        <begin position="1"/>
        <end position="23"/>
    </location>
</feature>
<dbReference type="GeneTree" id="ENSGT00730000112602"/>
<reference evidence="3" key="3">
    <citation type="submission" date="2025-09" db="UniProtKB">
        <authorList>
            <consortium name="Ensembl"/>
        </authorList>
    </citation>
    <scope>IDENTIFICATION</scope>
</reference>
<evidence type="ECO:0000313" key="4">
    <source>
        <dbReference type="Proteomes" id="UP000008144"/>
    </source>
</evidence>
<feature type="chain" id="PRO_5003343153" description="Vesicular, overexpressed in cancer, prosurvival protein 1" evidence="2">
    <location>
        <begin position="24"/>
        <end position="166"/>
    </location>
</feature>
<feature type="transmembrane region" description="Helical" evidence="1">
    <location>
        <begin position="70"/>
        <end position="92"/>
    </location>
</feature>
<name>F6T1D8_CIOIN</name>
<reference evidence="4" key="1">
    <citation type="journal article" date="2002" name="Science">
        <title>The draft genome of Ciona intestinalis: insights into chordate and vertebrate origins.</title>
        <authorList>
            <person name="Dehal P."/>
            <person name="Satou Y."/>
            <person name="Campbell R.K."/>
            <person name="Chapman J."/>
            <person name="Degnan B."/>
            <person name="De Tomaso A."/>
            <person name="Davidson B."/>
            <person name="Di Gregorio A."/>
            <person name="Gelpke M."/>
            <person name="Goodstein D.M."/>
            <person name="Harafuji N."/>
            <person name="Hastings K.E."/>
            <person name="Ho I."/>
            <person name="Hotta K."/>
            <person name="Huang W."/>
            <person name="Kawashima T."/>
            <person name="Lemaire P."/>
            <person name="Martinez D."/>
            <person name="Meinertzhagen I.A."/>
            <person name="Necula S."/>
            <person name="Nonaka M."/>
            <person name="Putnam N."/>
            <person name="Rash S."/>
            <person name="Saiga H."/>
            <person name="Satake M."/>
            <person name="Terry A."/>
            <person name="Yamada L."/>
            <person name="Wang H.G."/>
            <person name="Awazu S."/>
            <person name="Azumi K."/>
            <person name="Boore J."/>
            <person name="Branno M."/>
            <person name="Chin-Bow S."/>
            <person name="DeSantis R."/>
            <person name="Doyle S."/>
            <person name="Francino P."/>
            <person name="Keys D.N."/>
            <person name="Haga S."/>
            <person name="Hayashi H."/>
            <person name="Hino K."/>
            <person name="Imai K.S."/>
            <person name="Inaba K."/>
            <person name="Kano S."/>
            <person name="Kobayashi K."/>
            <person name="Kobayashi M."/>
            <person name="Lee B.I."/>
            <person name="Makabe K.W."/>
            <person name="Manohar C."/>
            <person name="Matassi G."/>
            <person name="Medina M."/>
            <person name="Mochizuki Y."/>
            <person name="Mount S."/>
            <person name="Morishita T."/>
            <person name="Miura S."/>
            <person name="Nakayama A."/>
            <person name="Nishizaka S."/>
            <person name="Nomoto H."/>
            <person name="Ohta F."/>
            <person name="Oishi K."/>
            <person name="Rigoutsos I."/>
            <person name="Sano M."/>
            <person name="Sasaki A."/>
            <person name="Sasakura Y."/>
            <person name="Shoguchi E."/>
            <person name="Shin-i T."/>
            <person name="Spagnuolo A."/>
            <person name="Stainier D."/>
            <person name="Suzuki M.M."/>
            <person name="Tassy O."/>
            <person name="Takatori N."/>
            <person name="Tokuoka M."/>
            <person name="Yagi K."/>
            <person name="Yoshizaki F."/>
            <person name="Wada S."/>
            <person name="Zhang C."/>
            <person name="Hyatt P.D."/>
            <person name="Larimer F."/>
            <person name="Detter C."/>
            <person name="Doggett N."/>
            <person name="Glavina T."/>
            <person name="Hawkins T."/>
            <person name="Richardson P."/>
            <person name="Lucas S."/>
            <person name="Kohara Y."/>
            <person name="Levine M."/>
            <person name="Satoh N."/>
            <person name="Rokhsar D.S."/>
        </authorList>
    </citation>
    <scope>NUCLEOTIDE SEQUENCE [LARGE SCALE GENOMIC DNA]</scope>
</reference>
<evidence type="ECO:0000313" key="3">
    <source>
        <dbReference type="Ensembl" id="ENSCINP00000029576.2"/>
    </source>
</evidence>
<dbReference type="Proteomes" id="UP000008144">
    <property type="component" value="Unassembled WGS sequence"/>
</dbReference>